<proteinExistence type="predicted"/>
<dbReference type="EMBL" id="GBRH01164988">
    <property type="protein sequence ID" value="JAE32908.1"/>
    <property type="molecule type" value="Transcribed_RNA"/>
</dbReference>
<reference evidence="1" key="2">
    <citation type="journal article" date="2015" name="Data Brief">
        <title>Shoot transcriptome of the giant reed, Arundo donax.</title>
        <authorList>
            <person name="Barrero R.A."/>
            <person name="Guerrero F.D."/>
            <person name="Moolhuijzen P."/>
            <person name="Goolsby J.A."/>
            <person name="Tidwell J."/>
            <person name="Bellgard S.E."/>
            <person name="Bellgard M.I."/>
        </authorList>
    </citation>
    <scope>NUCLEOTIDE SEQUENCE</scope>
    <source>
        <tissue evidence="1">Shoot tissue taken approximately 20 cm above the soil surface</tissue>
    </source>
</reference>
<organism evidence="1">
    <name type="scientific">Arundo donax</name>
    <name type="common">Giant reed</name>
    <name type="synonym">Donax arundinaceus</name>
    <dbReference type="NCBI Taxonomy" id="35708"/>
    <lineage>
        <taxon>Eukaryota</taxon>
        <taxon>Viridiplantae</taxon>
        <taxon>Streptophyta</taxon>
        <taxon>Embryophyta</taxon>
        <taxon>Tracheophyta</taxon>
        <taxon>Spermatophyta</taxon>
        <taxon>Magnoliopsida</taxon>
        <taxon>Liliopsida</taxon>
        <taxon>Poales</taxon>
        <taxon>Poaceae</taxon>
        <taxon>PACMAD clade</taxon>
        <taxon>Arundinoideae</taxon>
        <taxon>Arundineae</taxon>
        <taxon>Arundo</taxon>
    </lineage>
</organism>
<protein>
    <submittedName>
        <fullName evidence="1">Uncharacterized protein</fullName>
    </submittedName>
</protein>
<name>A0A0A9HJ29_ARUDO</name>
<reference evidence="1" key="1">
    <citation type="submission" date="2014-09" db="EMBL/GenBank/DDBJ databases">
        <authorList>
            <person name="Magalhaes I.L.F."/>
            <person name="Oliveira U."/>
            <person name="Santos F.R."/>
            <person name="Vidigal T.H.D.A."/>
            <person name="Brescovit A.D."/>
            <person name="Santos A.J."/>
        </authorList>
    </citation>
    <scope>NUCLEOTIDE SEQUENCE</scope>
    <source>
        <tissue evidence="1">Shoot tissue taken approximately 20 cm above the soil surface</tissue>
    </source>
</reference>
<accession>A0A0A9HJ29</accession>
<dbReference type="AlphaFoldDB" id="A0A0A9HJ29"/>
<evidence type="ECO:0000313" key="1">
    <source>
        <dbReference type="EMBL" id="JAE32908.1"/>
    </source>
</evidence>
<sequence>MTILAELGKQWFVLKVKHFFLMDIILLSCFCSLSCAR</sequence>